<gene>
    <name evidence="3" type="ORF">F5147DRAFT_764003</name>
</gene>
<comment type="similarity">
    <text evidence="1">Belongs to the trichodiene synthase family.</text>
</comment>
<comment type="caution">
    <text evidence="3">The sequence shown here is derived from an EMBL/GenBank/DDBJ whole genome shotgun (WGS) entry which is preliminary data.</text>
</comment>
<keyword evidence="2" id="KW-0456">Lyase</keyword>
<sequence length="304" mass="34767">MNSLSTSTLDSKVLASTRQSIAEFLQRCGLQYKNFPLDETWYSECSQEATKRGYPMDAIFPYMNIGVAITSNAYGHLPDRPTKMWICLFTTVCTCMDDTMTSGKDLVHVYRFNERFANCQPHEHPVMHALDGLIREVAWHYPAPVSNFIVTSALDFVSSLLLDHETKDMRISPQAPSYPDYARILSGIPYAYAYCIFPSTLPLQEYVQCIMDVAMVINYTNDILSFYKEEIEGDSANYLSLMAASRGLNKQDALQKLVEKTVQLHHGILELLKPRPEAYDAYVAFFNGYFKFHTQGRYKLQEIM</sequence>
<dbReference type="AlphaFoldDB" id="A0A9P7EX68"/>
<dbReference type="InterPro" id="IPR024652">
    <property type="entry name" value="Trichodiene_synth"/>
</dbReference>
<organism evidence="3 4">
    <name type="scientific">Suillus discolor</name>
    <dbReference type="NCBI Taxonomy" id="1912936"/>
    <lineage>
        <taxon>Eukaryota</taxon>
        <taxon>Fungi</taxon>
        <taxon>Dikarya</taxon>
        <taxon>Basidiomycota</taxon>
        <taxon>Agaricomycotina</taxon>
        <taxon>Agaricomycetes</taxon>
        <taxon>Agaricomycetidae</taxon>
        <taxon>Boletales</taxon>
        <taxon>Suillineae</taxon>
        <taxon>Suillaceae</taxon>
        <taxon>Suillus</taxon>
    </lineage>
</organism>
<dbReference type="OrthoDB" id="2998174at2759"/>
<accession>A0A9P7EX68</accession>
<dbReference type="Gene3D" id="1.10.600.10">
    <property type="entry name" value="Farnesyl Diphosphate Synthase"/>
    <property type="match status" value="1"/>
</dbReference>
<reference evidence="3" key="1">
    <citation type="journal article" date="2020" name="New Phytol.">
        <title>Comparative genomics reveals dynamic genome evolution in host specialist ectomycorrhizal fungi.</title>
        <authorList>
            <person name="Lofgren L.A."/>
            <person name="Nguyen N.H."/>
            <person name="Vilgalys R."/>
            <person name="Ruytinx J."/>
            <person name="Liao H.L."/>
            <person name="Branco S."/>
            <person name="Kuo A."/>
            <person name="LaButti K."/>
            <person name="Lipzen A."/>
            <person name="Andreopoulos W."/>
            <person name="Pangilinan J."/>
            <person name="Riley R."/>
            <person name="Hundley H."/>
            <person name="Na H."/>
            <person name="Barry K."/>
            <person name="Grigoriev I.V."/>
            <person name="Stajich J.E."/>
            <person name="Kennedy P.G."/>
        </authorList>
    </citation>
    <scope>NUCLEOTIDE SEQUENCE</scope>
    <source>
        <strain evidence="3">FC423</strain>
    </source>
</reference>
<dbReference type="EMBL" id="JABBWM010000084">
    <property type="protein sequence ID" value="KAG2093537.1"/>
    <property type="molecule type" value="Genomic_DNA"/>
</dbReference>
<dbReference type="SFLD" id="SFLDG01021">
    <property type="entry name" value="Trichodiene_Synthase_Like"/>
    <property type="match status" value="1"/>
</dbReference>
<dbReference type="GO" id="GO:0016838">
    <property type="term" value="F:carbon-oxygen lyase activity, acting on phosphates"/>
    <property type="evidence" value="ECO:0007669"/>
    <property type="project" value="InterPro"/>
</dbReference>
<proteinExistence type="inferred from homology"/>
<evidence type="ECO:0000313" key="4">
    <source>
        <dbReference type="Proteomes" id="UP000823399"/>
    </source>
</evidence>
<dbReference type="Proteomes" id="UP000823399">
    <property type="component" value="Unassembled WGS sequence"/>
</dbReference>
<dbReference type="InterPro" id="IPR008949">
    <property type="entry name" value="Isoprenoid_synthase_dom_sf"/>
</dbReference>
<keyword evidence="4" id="KW-1185">Reference proteome</keyword>
<dbReference type="RefSeq" id="XP_041287250.1">
    <property type="nucleotide sequence ID" value="XM_041440677.1"/>
</dbReference>
<dbReference type="Pfam" id="PF06330">
    <property type="entry name" value="TRI5"/>
    <property type="match status" value="1"/>
</dbReference>
<evidence type="ECO:0000313" key="3">
    <source>
        <dbReference type="EMBL" id="KAG2093537.1"/>
    </source>
</evidence>
<evidence type="ECO:0000256" key="1">
    <source>
        <dbReference type="ARBA" id="ARBA00007946"/>
    </source>
</evidence>
<dbReference type="GeneID" id="64702936"/>
<dbReference type="SUPFAM" id="SSF48576">
    <property type="entry name" value="Terpenoid synthases"/>
    <property type="match status" value="1"/>
</dbReference>
<dbReference type="SFLD" id="SFLDS00005">
    <property type="entry name" value="Isoprenoid_Synthase_Type_I"/>
    <property type="match status" value="1"/>
</dbReference>
<name>A0A9P7EX68_9AGAM</name>
<protein>
    <submittedName>
        <fullName evidence="3">Isoprenoid synthase domain-containing protein</fullName>
    </submittedName>
</protein>
<evidence type="ECO:0000256" key="2">
    <source>
        <dbReference type="ARBA" id="ARBA00023239"/>
    </source>
</evidence>